<accession>A0A564ZCM2</accession>
<reference evidence="1 2" key="1">
    <citation type="submission" date="2019-07" db="EMBL/GenBank/DDBJ databases">
        <authorList>
            <person name="Jastrzebski P J."/>
            <person name="Paukszto L."/>
            <person name="Jastrzebski P J."/>
        </authorList>
    </citation>
    <scope>NUCLEOTIDE SEQUENCE [LARGE SCALE GENOMIC DNA]</scope>
    <source>
        <strain evidence="1 2">WMS-il1</strain>
    </source>
</reference>
<proteinExistence type="predicted"/>
<organism evidence="1 2">
    <name type="scientific">Hymenolepis diminuta</name>
    <name type="common">Rat tapeworm</name>
    <dbReference type="NCBI Taxonomy" id="6216"/>
    <lineage>
        <taxon>Eukaryota</taxon>
        <taxon>Metazoa</taxon>
        <taxon>Spiralia</taxon>
        <taxon>Lophotrochozoa</taxon>
        <taxon>Platyhelminthes</taxon>
        <taxon>Cestoda</taxon>
        <taxon>Eucestoda</taxon>
        <taxon>Cyclophyllidea</taxon>
        <taxon>Hymenolepididae</taxon>
        <taxon>Hymenolepis</taxon>
    </lineage>
</organism>
<dbReference type="Proteomes" id="UP000321570">
    <property type="component" value="Unassembled WGS sequence"/>
</dbReference>
<sequence length="57" mass="6405">MVISDPVSTCYLISFPSIRIAVLTPMFIERTVSMEVEIATKSALRFISFWIRVLAPG</sequence>
<dbReference type="AlphaFoldDB" id="A0A564ZCM2"/>
<protein>
    <submittedName>
        <fullName evidence="1">Uncharacterized protein</fullName>
    </submittedName>
</protein>
<dbReference type="EMBL" id="CABIJS010000713">
    <property type="protein sequence ID" value="VUZ57196.1"/>
    <property type="molecule type" value="Genomic_DNA"/>
</dbReference>
<keyword evidence="2" id="KW-1185">Reference proteome</keyword>
<evidence type="ECO:0000313" key="2">
    <source>
        <dbReference type="Proteomes" id="UP000321570"/>
    </source>
</evidence>
<evidence type="ECO:0000313" key="1">
    <source>
        <dbReference type="EMBL" id="VUZ57196.1"/>
    </source>
</evidence>
<gene>
    <name evidence="1" type="ORF">WMSIL1_LOCUS14672</name>
</gene>
<name>A0A564ZCM2_HYMDI</name>